<protein>
    <submittedName>
        <fullName evidence="2">Uncharacterized protein</fullName>
    </submittedName>
</protein>
<keyword evidence="1" id="KW-0472">Membrane</keyword>
<keyword evidence="1" id="KW-0812">Transmembrane</keyword>
<evidence type="ECO:0000313" key="3">
    <source>
        <dbReference type="Proteomes" id="UP000034774"/>
    </source>
</evidence>
<accession>A0A0G0LKG4</accession>
<dbReference type="EMBL" id="LBVU01000002">
    <property type="protein sequence ID" value="KKQ92403.1"/>
    <property type="molecule type" value="Genomic_DNA"/>
</dbReference>
<evidence type="ECO:0000256" key="1">
    <source>
        <dbReference type="SAM" id="Phobius"/>
    </source>
</evidence>
<dbReference type="AlphaFoldDB" id="A0A0G0LKG4"/>
<keyword evidence="1" id="KW-1133">Transmembrane helix</keyword>
<organism evidence="2 3">
    <name type="scientific">Candidatus Woesebacteria bacterium GW2011_GWB1_39_10</name>
    <dbReference type="NCBI Taxonomy" id="1618572"/>
    <lineage>
        <taxon>Bacteria</taxon>
        <taxon>Candidatus Woeseibacteriota</taxon>
    </lineage>
</organism>
<evidence type="ECO:0000313" key="2">
    <source>
        <dbReference type="EMBL" id="KKQ92403.1"/>
    </source>
</evidence>
<proteinExistence type="predicted"/>
<reference evidence="2 3" key="1">
    <citation type="journal article" date="2015" name="Nature">
        <title>rRNA introns, odd ribosomes, and small enigmatic genomes across a large radiation of phyla.</title>
        <authorList>
            <person name="Brown C.T."/>
            <person name="Hug L.A."/>
            <person name="Thomas B.C."/>
            <person name="Sharon I."/>
            <person name="Castelle C.J."/>
            <person name="Singh A."/>
            <person name="Wilkins M.J."/>
            <person name="Williams K.H."/>
            <person name="Banfield J.F."/>
        </authorList>
    </citation>
    <scope>NUCLEOTIDE SEQUENCE [LARGE SCALE GENOMIC DNA]</scope>
</reference>
<dbReference type="STRING" id="1618572.UT17_C0002G0066"/>
<feature type="transmembrane region" description="Helical" evidence="1">
    <location>
        <begin position="12"/>
        <end position="34"/>
    </location>
</feature>
<gene>
    <name evidence="2" type="ORF">UT17_C0002G0066</name>
</gene>
<comment type="caution">
    <text evidence="2">The sequence shown here is derived from an EMBL/GenBank/DDBJ whole genome shotgun (WGS) entry which is preliminary data.</text>
</comment>
<dbReference type="Proteomes" id="UP000034774">
    <property type="component" value="Unassembled WGS sequence"/>
</dbReference>
<name>A0A0G0LKG4_9BACT</name>
<sequence length="150" mass="16818">MISKEKNLGQSMFEIVIALAISALIITGIVSLVASSIRNSTYSKNSNQAAIYAQQATEWLRGQRDSDMDGFIIKAQSGVWCLVELSWNLQRACIGGDEISDTLFKRQVNFNITTVNTKTLIEADIVVTWQDSQGIHEVRSTTNFSDWRQR</sequence>